<reference evidence="1" key="1">
    <citation type="submission" date="2022-09" db="EMBL/GenBank/DDBJ databases">
        <title>The genome sequence of Rhodococcus aetherivorans N1.</title>
        <authorList>
            <person name="Jiang W."/>
        </authorList>
    </citation>
    <scope>NUCLEOTIDE SEQUENCE</scope>
    <source>
        <strain evidence="1">N1</strain>
    </source>
</reference>
<evidence type="ECO:0000313" key="1">
    <source>
        <dbReference type="EMBL" id="UYF91820.1"/>
    </source>
</evidence>
<organism evidence="1 2">
    <name type="scientific">Rhodococcus aetherivorans</name>
    <dbReference type="NCBI Taxonomy" id="191292"/>
    <lineage>
        <taxon>Bacteria</taxon>
        <taxon>Bacillati</taxon>
        <taxon>Actinomycetota</taxon>
        <taxon>Actinomycetes</taxon>
        <taxon>Mycobacteriales</taxon>
        <taxon>Nocardiaceae</taxon>
        <taxon>Rhodococcus</taxon>
    </lineage>
</organism>
<sequence length="466" mass="51457">MPTHRLETDYLVIGCGAAGMAFADALITDSDADVVMVDRRHAPGGHWQEAYPFVRLHQPSAYYGVNSLPLGTDTIDDVGPNRGMYEQAGAPEICAYYDRVMRRRLLASGSVRYFPMSEYVGGHRFVSRVAADRYEVTVRKALVDATYLEPAVPATFAPPFDVAPAVRCVPVNALARVAEPAERYVVIGAGKTAMDASLWLLRMGVPPDAVRWIKPREAWLRNRWFAQGGELVGNLIDGLARQMEAAAQATSTDDLFARLEASEQLLRVDERVTPTMYKGPTASTAELAQLRRIDDVVRLGHVRRIARDEIVLDHGTIGTGPDHLHVHCAAPGLNPAPAVPIFEEGRITLQPIRTGLIPFNAALVGFVEATGRDLAEKNRLCPPNRLPDVPLDWIRGTLVETSAEYAWSKEPDMADWLERSRLNTSRGLRHRADRPLVREATRRFGTHVRPALANLTGLLDDARRAA</sequence>
<dbReference type="Gene3D" id="3.50.50.60">
    <property type="entry name" value="FAD/NAD(P)-binding domain"/>
    <property type="match status" value="1"/>
</dbReference>
<dbReference type="InterPro" id="IPR036188">
    <property type="entry name" value="FAD/NAD-bd_sf"/>
</dbReference>
<dbReference type="RefSeq" id="WP_263507192.1">
    <property type="nucleotide sequence ID" value="NZ_CP106982.1"/>
</dbReference>
<evidence type="ECO:0000313" key="2">
    <source>
        <dbReference type="Proteomes" id="UP001163947"/>
    </source>
</evidence>
<accession>A0AA46S8S0</accession>
<protein>
    <submittedName>
        <fullName evidence="1">NAD(P)-binding protein</fullName>
    </submittedName>
</protein>
<dbReference type="AlphaFoldDB" id="A0AA46S8S0"/>
<dbReference type="EMBL" id="CP106982">
    <property type="protein sequence ID" value="UYF91820.1"/>
    <property type="molecule type" value="Genomic_DNA"/>
</dbReference>
<gene>
    <name evidence="1" type="ORF">OCS65_14905</name>
</gene>
<name>A0AA46S8S0_9NOCA</name>
<dbReference type="Proteomes" id="UP001163947">
    <property type="component" value="Chromosome"/>
</dbReference>
<dbReference type="SUPFAM" id="SSF51905">
    <property type="entry name" value="FAD/NAD(P)-binding domain"/>
    <property type="match status" value="1"/>
</dbReference>
<proteinExistence type="predicted"/>
<dbReference type="GeneID" id="83621732"/>